<sequence>MHNANECAARCSSAQTRLRRAPTSGVCEEVSSTLAPSRQLERCWCSYKICQSSTLLLL</sequence>
<protein>
    <submittedName>
        <fullName evidence="2">Uncharacterized protein</fullName>
    </submittedName>
</protein>
<accession>W2REM9</accession>
<evidence type="ECO:0000256" key="1">
    <source>
        <dbReference type="SAM" id="MobiDB-lite"/>
    </source>
</evidence>
<dbReference type="RefSeq" id="XP_008891138.1">
    <property type="nucleotide sequence ID" value="XM_008892890.1"/>
</dbReference>
<evidence type="ECO:0000313" key="3">
    <source>
        <dbReference type="Proteomes" id="UP000018817"/>
    </source>
</evidence>
<reference evidence="2 3" key="2">
    <citation type="submission" date="2013-11" db="EMBL/GenBank/DDBJ databases">
        <title>The Genome Sequence of Phytophthora parasitica INRA-310.</title>
        <authorList>
            <consortium name="The Broad Institute Genomics Platform"/>
            <person name="Russ C."/>
            <person name="Tyler B."/>
            <person name="Panabieres F."/>
            <person name="Shan W."/>
            <person name="Tripathy S."/>
            <person name="Grunwald N."/>
            <person name="Machado M."/>
            <person name="Johnson C.S."/>
            <person name="Arredondo F."/>
            <person name="Hong C."/>
            <person name="Coffey M."/>
            <person name="Young S.K."/>
            <person name="Zeng Q."/>
            <person name="Gargeya S."/>
            <person name="Fitzgerald M."/>
            <person name="Abouelleil A."/>
            <person name="Alvarado L."/>
            <person name="Chapman S.B."/>
            <person name="Gainer-Dewar J."/>
            <person name="Goldberg J."/>
            <person name="Griggs A."/>
            <person name="Gujja S."/>
            <person name="Hansen M."/>
            <person name="Howarth C."/>
            <person name="Imamovic A."/>
            <person name="Ireland A."/>
            <person name="Larimer J."/>
            <person name="McCowan C."/>
            <person name="Murphy C."/>
            <person name="Pearson M."/>
            <person name="Poon T.W."/>
            <person name="Priest M."/>
            <person name="Roberts A."/>
            <person name="Saif S."/>
            <person name="Shea T."/>
            <person name="Sykes S."/>
            <person name="Wortman J."/>
            <person name="Nusbaum C."/>
            <person name="Birren B."/>
        </authorList>
    </citation>
    <scope>NUCLEOTIDE SEQUENCE [LARGE SCALE GENOMIC DNA]</scope>
    <source>
        <strain evidence="2 3">INRA-310</strain>
    </source>
</reference>
<feature type="region of interest" description="Disordered" evidence="1">
    <location>
        <begin position="1"/>
        <end position="22"/>
    </location>
</feature>
<dbReference type="AlphaFoldDB" id="W2REM9"/>
<dbReference type="VEuPathDB" id="FungiDB:PPTG_20692"/>
<organism evidence="2 3">
    <name type="scientific">Phytophthora nicotianae (strain INRA-310)</name>
    <name type="common">Phytophthora parasitica</name>
    <dbReference type="NCBI Taxonomy" id="761204"/>
    <lineage>
        <taxon>Eukaryota</taxon>
        <taxon>Sar</taxon>
        <taxon>Stramenopiles</taxon>
        <taxon>Oomycota</taxon>
        <taxon>Peronosporomycetes</taxon>
        <taxon>Peronosporales</taxon>
        <taxon>Peronosporaceae</taxon>
        <taxon>Phytophthora</taxon>
    </lineage>
</organism>
<name>W2REM9_PHYN3</name>
<dbReference type="GeneID" id="20189291"/>
<dbReference type="Proteomes" id="UP000018817">
    <property type="component" value="Unassembled WGS sequence"/>
</dbReference>
<dbReference type="EMBL" id="KI669561">
    <property type="protein sequence ID" value="ETN23701.1"/>
    <property type="molecule type" value="Genomic_DNA"/>
</dbReference>
<proteinExistence type="predicted"/>
<evidence type="ECO:0000313" key="2">
    <source>
        <dbReference type="EMBL" id="ETN23701.1"/>
    </source>
</evidence>
<reference evidence="3" key="1">
    <citation type="submission" date="2011-12" db="EMBL/GenBank/DDBJ databases">
        <authorList>
            <consortium name="The Broad Institute Genome Sequencing Platform"/>
            <person name="Russ C."/>
            <person name="Tyler B."/>
            <person name="Panabieres F."/>
            <person name="Shan W."/>
            <person name="Tripathy S."/>
            <person name="Grunwald N."/>
            <person name="Machado M."/>
            <person name="Young S.K."/>
            <person name="Zeng Q."/>
            <person name="Gargeya S."/>
            <person name="Fitzgerald M."/>
            <person name="Haas B."/>
            <person name="Abouelleil A."/>
            <person name="Alvarado L."/>
            <person name="Arachchi H.M."/>
            <person name="Berlin A."/>
            <person name="Chapman S.B."/>
            <person name="Gearin G."/>
            <person name="Goldberg J."/>
            <person name="Griggs A."/>
            <person name="Gujja S."/>
            <person name="Hansen M."/>
            <person name="Heiman D."/>
            <person name="Howarth C."/>
            <person name="Larimer J."/>
            <person name="Lui A."/>
            <person name="MacDonald P.J.P."/>
            <person name="McCowen C."/>
            <person name="Montmayeur A."/>
            <person name="Murphy C."/>
            <person name="Neiman D."/>
            <person name="Pearson M."/>
            <person name="Priest M."/>
            <person name="Roberts A."/>
            <person name="Saif S."/>
            <person name="Shea T."/>
            <person name="Sisk P."/>
            <person name="Stolte C."/>
            <person name="Sykes S."/>
            <person name="Wortman J."/>
            <person name="Nusbaum C."/>
            <person name="Birren B."/>
        </authorList>
    </citation>
    <scope>NUCLEOTIDE SEQUENCE [LARGE SCALE GENOMIC DNA]</scope>
    <source>
        <strain evidence="3">INRA-310</strain>
    </source>
</reference>
<gene>
    <name evidence="2" type="ORF">PPTG_20692</name>
</gene>